<evidence type="ECO:0000313" key="2">
    <source>
        <dbReference type="EMBL" id="POY71575.1"/>
    </source>
</evidence>
<comment type="caution">
    <text evidence="2">The sequence shown here is derived from an EMBL/GenBank/DDBJ whole genome shotgun (WGS) entry which is preliminary data.</text>
</comment>
<evidence type="ECO:0000313" key="3">
    <source>
        <dbReference type="Proteomes" id="UP000237144"/>
    </source>
</evidence>
<dbReference type="AlphaFoldDB" id="A0A2S5B4A5"/>
<dbReference type="Proteomes" id="UP000237144">
    <property type="component" value="Unassembled WGS sequence"/>
</dbReference>
<keyword evidence="3" id="KW-1185">Reference proteome</keyword>
<name>A0A2S5B4A5_9BASI</name>
<accession>A0A2S5B4A5</accession>
<proteinExistence type="predicted"/>
<organism evidence="2 3">
    <name type="scientific">Rhodotorula taiwanensis</name>
    <dbReference type="NCBI Taxonomy" id="741276"/>
    <lineage>
        <taxon>Eukaryota</taxon>
        <taxon>Fungi</taxon>
        <taxon>Dikarya</taxon>
        <taxon>Basidiomycota</taxon>
        <taxon>Pucciniomycotina</taxon>
        <taxon>Microbotryomycetes</taxon>
        <taxon>Sporidiobolales</taxon>
        <taxon>Sporidiobolaceae</taxon>
        <taxon>Rhodotorula</taxon>
    </lineage>
</organism>
<reference evidence="2 3" key="1">
    <citation type="journal article" date="2018" name="Front. Microbiol.">
        <title>Prospects for Fungal Bioremediation of Acidic Radioactive Waste Sites: Characterization and Genome Sequence of Rhodotorula taiwanensis MD1149.</title>
        <authorList>
            <person name="Tkavc R."/>
            <person name="Matrosova V.Y."/>
            <person name="Grichenko O.E."/>
            <person name="Gostincar C."/>
            <person name="Volpe R.P."/>
            <person name="Klimenkova P."/>
            <person name="Gaidamakova E.K."/>
            <person name="Zhou C.E."/>
            <person name="Stewart B.J."/>
            <person name="Lyman M.G."/>
            <person name="Malfatti S.A."/>
            <person name="Rubinfeld B."/>
            <person name="Courtot M."/>
            <person name="Singh J."/>
            <person name="Dalgard C.L."/>
            <person name="Hamilton T."/>
            <person name="Frey K.G."/>
            <person name="Gunde-Cimerman N."/>
            <person name="Dugan L."/>
            <person name="Daly M.J."/>
        </authorList>
    </citation>
    <scope>NUCLEOTIDE SEQUENCE [LARGE SCALE GENOMIC DNA]</scope>
    <source>
        <strain evidence="2 3">MD1149</strain>
    </source>
</reference>
<protein>
    <submittedName>
        <fullName evidence="2">Uncharacterized protein</fullName>
    </submittedName>
</protein>
<sequence>MPLAPILITRDLVHFRKSPPRRVALSQLATAFLSLLASPSDPSAASLRAAFVPALTGNDSRPSDPQVLDLELQRLFALAIDEVEIVLLQTVPGTDQVDEVWRAMGGAEKMQKRLFMALTLEGELESAREEGEKEEEANLSIMILGTLAHELAHYVFVKVHGYHQADDMSDTSSLYTTHTRHSVSSRTSATGSTIHPGVVLAPHRNRDDAGTYAVTSLFGCDFELVTYSLGTREVIKRRVPTRRSPSMVPPIVYRLIGDTPAIKDCTSMPLTTLGCTPPHRQGGEMYDVTSVLTPRGLARMHGRCLVHSTMSSASSTVSRDDLGAAGI</sequence>
<dbReference type="EMBL" id="PJQD01000079">
    <property type="protein sequence ID" value="POY71575.1"/>
    <property type="molecule type" value="Genomic_DNA"/>
</dbReference>
<dbReference type="OrthoDB" id="2526847at2759"/>
<feature type="region of interest" description="Disordered" evidence="1">
    <location>
        <begin position="181"/>
        <end position="201"/>
    </location>
</feature>
<evidence type="ECO:0000256" key="1">
    <source>
        <dbReference type="SAM" id="MobiDB-lite"/>
    </source>
</evidence>
<gene>
    <name evidence="2" type="ORF">BMF94_5400</name>
</gene>